<evidence type="ECO:0000313" key="2">
    <source>
        <dbReference type="EMBL" id="OSD08285.1"/>
    </source>
</evidence>
<proteinExistence type="predicted"/>
<feature type="compositionally biased region" description="Basic residues" evidence="1">
    <location>
        <begin position="28"/>
        <end position="37"/>
    </location>
</feature>
<keyword evidence="3" id="KW-1185">Reference proteome</keyword>
<sequence>MASVAQARKEGEEGNRDPIAGDASARSPRGKKARKRCGLVAAPPSSVPLFGSPHAIHFNRCHPPPSSRDPTWADAVAAGPSCLLFCLLGDSWRSSGNLWICARHAIPPQPGCARTHVHDSDLQLVTFLPASGDFAGLQNPGVYEHVTRRVTYVTGASGWKMEAIDYASTREAKPQAAPARLGRLVWRTCDQDR</sequence>
<dbReference type="Proteomes" id="UP000193067">
    <property type="component" value="Unassembled WGS sequence"/>
</dbReference>
<evidence type="ECO:0000256" key="1">
    <source>
        <dbReference type="SAM" id="MobiDB-lite"/>
    </source>
</evidence>
<dbReference type="EMBL" id="KZ084086">
    <property type="protein sequence ID" value="OSD08285.1"/>
    <property type="molecule type" value="Genomic_DNA"/>
</dbReference>
<evidence type="ECO:0000313" key="3">
    <source>
        <dbReference type="Proteomes" id="UP000193067"/>
    </source>
</evidence>
<organism evidence="2 3">
    <name type="scientific">Trametes coccinea (strain BRFM310)</name>
    <name type="common">Pycnoporus coccineus</name>
    <dbReference type="NCBI Taxonomy" id="1353009"/>
    <lineage>
        <taxon>Eukaryota</taxon>
        <taxon>Fungi</taxon>
        <taxon>Dikarya</taxon>
        <taxon>Basidiomycota</taxon>
        <taxon>Agaricomycotina</taxon>
        <taxon>Agaricomycetes</taxon>
        <taxon>Polyporales</taxon>
        <taxon>Polyporaceae</taxon>
        <taxon>Trametes</taxon>
    </lineage>
</organism>
<dbReference type="AlphaFoldDB" id="A0A1Y2J4G8"/>
<feature type="compositionally biased region" description="Basic and acidic residues" evidence="1">
    <location>
        <begin position="7"/>
        <end position="16"/>
    </location>
</feature>
<gene>
    <name evidence="2" type="ORF">PYCCODRAFT_7380</name>
</gene>
<name>A0A1Y2J4G8_TRAC3</name>
<reference evidence="2 3" key="1">
    <citation type="journal article" date="2015" name="Biotechnol. Biofuels">
        <title>Enhanced degradation of softwood versus hardwood by the white-rot fungus Pycnoporus coccineus.</title>
        <authorList>
            <person name="Couturier M."/>
            <person name="Navarro D."/>
            <person name="Chevret D."/>
            <person name="Henrissat B."/>
            <person name="Piumi F."/>
            <person name="Ruiz-Duenas F.J."/>
            <person name="Martinez A.T."/>
            <person name="Grigoriev I.V."/>
            <person name="Riley R."/>
            <person name="Lipzen A."/>
            <person name="Berrin J.G."/>
            <person name="Master E.R."/>
            <person name="Rosso M.N."/>
        </authorList>
    </citation>
    <scope>NUCLEOTIDE SEQUENCE [LARGE SCALE GENOMIC DNA]</scope>
    <source>
        <strain evidence="2 3">BRFM310</strain>
    </source>
</reference>
<feature type="region of interest" description="Disordered" evidence="1">
    <location>
        <begin position="1"/>
        <end position="37"/>
    </location>
</feature>
<protein>
    <submittedName>
        <fullName evidence="2">Uncharacterized protein</fullName>
    </submittedName>
</protein>
<accession>A0A1Y2J4G8</accession>